<evidence type="ECO:0000256" key="12">
    <source>
        <dbReference type="ARBA" id="ARBA00043668"/>
    </source>
</evidence>
<evidence type="ECO:0000256" key="15">
    <source>
        <dbReference type="ARBA" id="ARBA00043832"/>
    </source>
</evidence>
<gene>
    <name evidence="18" type="primary">MINPP1_0</name>
    <name evidence="18" type="ORF">g.19769</name>
</gene>
<name>A0A6G1S819_9ACAR</name>
<dbReference type="GO" id="GO:0003993">
    <property type="term" value="F:acid phosphatase activity"/>
    <property type="evidence" value="ECO:0007669"/>
    <property type="project" value="TreeGrafter"/>
</dbReference>
<evidence type="ECO:0000256" key="16">
    <source>
        <dbReference type="PIRSR" id="PIRSR000894-2"/>
    </source>
</evidence>
<comment type="similarity">
    <text evidence="2">Belongs to the histidine acid phosphatase family. MINPP1 subfamily.</text>
</comment>
<dbReference type="CDD" id="cd07061">
    <property type="entry name" value="HP_HAP_like"/>
    <property type="match status" value="1"/>
</dbReference>
<feature type="signal peptide" evidence="17">
    <location>
        <begin position="1"/>
        <end position="29"/>
    </location>
</feature>
<comment type="catalytic activity">
    <reaction evidence="12">
        <text>1D-myo-inositol 1,2,5,6-tetrakisphosphate + H2O = 1D-myo-inositol 1,2,6-trisphosphate + phosphate</text>
        <dbReference type="Rhea" id="RHEA:77119"/>
        <dbReference type="ChEBI" id="CHEBI:15377"/>
        <dbReference type="ChEBI" id="CHEBI:43474"/>
        <dbReference type="ChEBI" id="CHEBI:195535"/>
        <dbReference type="ChEBI" id="CHEBI:195537"/>
        <dbReference type="EC" id="3.1.3.62"/>
    </reaction>
    <physiologicalReaction direction="left-to-right" evidence="12">
        <dbReference type="Rhea" id="RHEA:77120"/>
    </physiologicalReaction>
</comment>
<evidence type="ECO:0000256" key="8">
    <source>
        <dbReference type="ARBA" id="ARBA00022801"/>
    </source>
</evidence>
<dbReference type="GO" id="GO:0034417">
    <property type="term" value="F:bisphosphoglycerate 3-phosphatase activity"/>
    <property type="evidence" value="ECO:0007669"/>
    <property type="project" value="UniProtKB-EC"/>
</dbReference>
<keyword evidence="10" id="KW-0325">Glycoprotein</keyword>
<dbReference type="InterPro" id="IPR029033">
    <property type="entry name" value="His_PPase_superfam"/>
</dbReference>
<proteinExistence type="inferred from homology"/>
<dbReference type="EMBL" id="GGYP01001536">
    <property type="protein sequence ID" value="MDE46307.1"/>
    <property type="molecule type" value="Transcribed_RNA"/>
</dbReference>
<dbReference type="EC" id="3.1.3.62" evidence="4"/>
<evidence type="ECO:0000256" key="13">
    <source>
        <dbReference type="ARBA" id="ARBA00043671"/>
    </source>
</evidence>
<evidence type="ECO:0000256" key="1">
    <source>
        <dbReference type="ARBA" id="ARBA00004236"/>
    </source>
</evidence>
<dbReference type="InterPro" id="IPR016274">
    <property type="entry name" value="Histidine_acid_Pase_euk"/>
</dbReference>
<dbReference type="PANTHER" id="PTHR20963">
    <property type="entry name" value="MULTIPLE INOSITOL POLYPHOSPHATE PHOSPHATASE-RELATED"/>
    <property type="match status" value="1"/>
</dbReference>
<comment type="catalytic activity">
    <reaction evidence="13">
        <text>1D-myo-inositol 1,2,4,5,6-pentakisphosphate + H2O = 1D-myo-inositol 1,2,5,6-tetrakisphosphate + phosphate</text>
        <dbReference type="Rhea" id="RHEA:77115"/>
        <dbReference type="ChEBI" id="CHEBI:15377"/>
        <dbReference type="ChEBI" id="CHEBI:43474"/>
        <dbReference type="ChEBI" id="CHEBI:57798"/>
        <dbReference type="ChEBI" id="CHEBI:195535"/>
        <dbReference type="EC" id="3.1.3.62"/>
    </reaction>
    <physiologicalReaction direction="left-to-right" evidence="13">
        <dbReference type="Rhea" id="RHEA:77116"/>
    </physiologicalReaction>
</comment>
<comment type="catalytic activity">
    <reaction evidence="15">
        <text>(2R)-2,3-bisphosphoglycerate + H2O = (2R)-2-phosphoglycerate + phosphate</text>
        <dbReference type="Rhea" id="RHEA:27381"/>
        <dbReference type="ChEBI" id="CHEBI:15377"/>
        <dbReference type="ChEBI" id="CHEBI:43474"/>
        <dbReference type="ChEBI" id="CHEBI:58248"/>
        <dbReference type="ChEBI" id="CHEBI:58289"/>
        <dbReference type="EC" id="3.1.3.80"/>
    </reaction>
    <physiologicalReaction direction="left-to-right" evidence="15">
        <dbReference type="Rhea" id="RHEA:27382"/>
    </physiologicalReaction>
</comment>
<accession>A0A6G1S819</accession>
<evidence type="ECO:0000256" key="5">
    <source>
        <dbReference type="ARBA" id="ARBA00018097"/>
    </source>
</evidence>
<feature type="chain" id="PRO_5026071391" description="Multiple inositol polyphosphate phosphatase 1" evidence="17">
    <location>
        <begin position="30"/>
        <end position="516"/>
    </location>
</feature>
<organism evidence="18">
    <name type="scientific">Aceria tosichella</name>
    <name type="common">wheat curl mite</name>
    <dbReference type="NCBI Taxonomy" id="561515"/>
    <lineage>
        <taxon>Eukaryota</taxon>
        <taxon>Metazoa</taxon>
        <taxon>Ecdysozoa</taxon>
        <taxon>Arthropoda</taxon>
        <taxon>Chelicerata</taxon>
        <taxon>Arachnida</taxon>
        <taxon>Acari</taxon>
        <taxon>Acariformes</taxon>
        <taxon>Trombidiformes</taxon>
        <taxon>Prostigmata</taxon>
        <taxon>Eupodina</taxon>
        <taxon>Eriophyoidea</taxon>
        <taxon>Eriophyidae</taxon>
        <taxon>Eriophyinae</taxon>
        <taxon>Aceriini</taxon>
        <taxon>Aceria</taxon>
    </lineage>
</organism>
<protein>
    <recommendedName>
        <fullName evidence="5">Multiple inositol polyphosphate phosphatase 1</fullName>
        <ecNumber evidence="4">3.1.3.62</ecNumber>
        <ecNumber evidence="3">3.1.3.80</ecNumber>
    </recommendedName>
    <alternativeName>
        <fullName evidence="11">2,3-bisphosphoglycerate 3-phosphatase</fullName>
    </alternativeName>
</protein>
<dbReference type="GO" id="GO:0052745">
    <property type="term" value="F:inositol phosphate phosphatase activity"/>
    <property type="evidence" value="ECO:0007669"/>
    <property type="project" value="TreeGrafter"/>
</dbReference>
<evidence type="ECO:0000256" key="3">
    <source>
        <dbReference type="ARBA" id="ARBA00012976"/>
    </source>
</evidence>
<feature type="disulfide bond" evidence="16">
    <location>
        <begin position="485"/>
        <end position="490"/>
    </location>
</feature>
<keyword evidence="7 17" id="KW-0732">Signal</keyword>
<dbReference type="GO" id="GO:0005886">
    <property type="term" value="C:plasma membrane"/>
    <property type="evidence" value="ECO:0007669"/>
    <property type="project" value="UniProtKB-SubCell"/>
</dbReference>
<evidence type="ECO:0000256" key="6">
    <source>
        <dbReference type="ARBA" id="ARBA00022475"/>
    </source>
</evidence>
<dbReference type="InterPro" id="IPR000560">
    <property type="entry name" value="His_Pase_clade-2"/>
</dbReference>
<dbReference type="SUPFAM" id="SSF53254">
    <property type="entry name" value="Phosphoglycerate mutase-like"/>
    <property type="match status" value="1"/>
</dbReference>
<dbReference type="Pfam" id="PF00328">
    <property type="entry name" value="His_Phos_2"/>
    <property type="match status" value="1"/>
</dbReference>
<keyword evidence="8" id="KW-0378">Hydrolase</keyword>
<comment type="subcellular location">
    <subcellularLocation>
        <location evidence="1">Cell membrane</location>
    </subcellularLocation>
</comment>
<evidence type="ECO:0000256" key="10">
    <source>
        <dbReference type="ARBA" id="ARBA00023180"/>
    </source>
</evidence>
<keyword evidence="16" id="KW-1015">Disulfide bond</keyword>
<evidence type="ECO:0000256" key="17">
    <source>
        <dbReference type="SAM" id="SignalP"/>
    </source>
</evidence>
<evidence type="ECO:0000256" key="7">
    <source>
        <dbReference type="ARBA" id="ARBA00022729"/>
    </source>
</evidence>
<evidence type="ECO:0000256" key="9">
    <source>
        <dbReference type="ARBA" id="ARBA00023136"/>
    </source>
</evidence>
<dbReference type="Gene3D" id="3.40.50.1240">
    <property type="entry name" value="Phosphoglycerate mutase-like"/>
    <property type="match status" value="1"/>
</dbReference>
<dbReference type="AlphaFoldDB" id="A0A6G1S819"/>
<reference evidence="18" key="1">
    <citation type="submission" date="2018-10" db="EMBL/GenBank/DDBJ databases">
        <title>Transcriptome assembly of Aceria tosichella (Wheat curl mite) Type 2.</title>
        <authorList>
            <person name="Scully E.D."/>
            <person name="Geib S.M."/>
            <person name="Palmer N.A."/>
            <person name="Gupta A.K."/>
            <person name="Sarath G."/>
            <person name="Tatineni S."/>
        </authorList>
    </citation>
    <scope>NUCLEOTIDE SEQUENCE</scope>
    <source>
        <strain evidence="18">LincolnNE</strain>
    </source>
</reference>
<evidence type="ECO:0000256" key="14">
    <source>
        <dbReference type="ARBA" id="ARBA00043691"/>
    </source>
</evidence>
<sequence length="516" mass="59805">MQPSIISRLAPGLLLIISLQVLTAPAIRADDDDEDKCRRLEAPRLFGTKTLYADARKALRRLDHEDHLPKPFDDDSLEHEHKDLLKDGCSPVGFYFMGRHSARFPDGEDIEQYNKDLLALIDKMKNAPQVRGGCRKRRQEFLDWRPVMEAKQDNLITELGGQEEREIARRFKHLYPEFFDATKTDIKIGVTKKLRTAQTGSEFLKEVDGLNLDESCKATPSNDPFQRDYNVDKVLEAACYKYLTKNHEASFLDFHKQCEQISGEEKIKDPLIERVKAPKLKERMLERVTRKLGLLDDNSNKDRNESEAPPPVSFEMLDSIWNMCKFETAMRNESIWCSLFGKKDIQMLEYIEDVNTYIKSAYGPKANARQSCPVVGNLVESFQEIIRMYEDGQQQHRKRAYFYFSHADPIKKLLAAFGMFKDDESFSPKQIEKFESDLKMPKKRHWRSSLISPFSANLAFVLYRCPRKFKVLASVTEQPVKLGGCKDTDCNIQRFMDTYSNMRDDCNLNEICKRPS</sequence>
<comment type="catalytic activity">
    <reaction evidence="14">
        <text>1D-myo-inositol hexakisphosphate + H2O = 1D-myo-inositol 1,2,4,5,6-pentakisphosphate + phosphate</text>
        <dbReference type="Rhea" id="RHEA:16989"/>
        <dbReference type="ChEBI" id="CHEBI:15377"/>
        <dbReference type="ChEBI" id="CHEBI:43474"/>
        <dbReference type="ChEBI" id="CHEBI:57798"/>
        <dbReference type="ChEBI" id="CHEBI:58130"/>
        <dbReference type="EC" id="3.1.3.62"/>
    </reaction>
    <physiologicalReaction direction="left-to-right" evidence="14">
        <dbReference type="Rhea" id="RHEA:16990"/>
    </physiologicalReaction>
</comment>
<feature type="disulfide bond" evidence="16">
    <location>
        <begin position="324"/>
        <end position="337"/>
    </location>
</feature>
<dbReference type="PANTHER" id="PTHR20963:SF8">
    <property type="entry name" value="MULTIPLE INOSITOL POLYPHOSPHATE PHOSPHATASE 1"/>
    <property type="match status" value="1"/>
</dbReference>
<dbReference type="PIRSF" id="PIRSF000894">
    <property type="entry name" value="Acid_phosphatase"/>
    <property type="match status" value="1"/>
</dbReference>
<evidence type="ECO:0000256" key="4">
    <source>
        <dbReference type="ARBA" id="ARBA00013040"/>
    </source>
</evidence>
<evidence type="ECO:0000256" key="11">
    <source>
        <dbReference type="ARBA" id="ARBA00031642"/>
    </source>
</evidence>
<keyword evidence="9" id="KW-0472">Membrane</keyword>
<evidence type="ECO:0000313" key="18">
    <source>
        <dbReference type="EMBL" id="MDE46307.1"/>
    </source>
</evidence>
<keyword evidence="6" id="KW-1003">Cell membrane</keyword>
<evidence type="ECO:0000256" key="2">
    <source>
        <dbReference type="ARBA" id="ARBA00008422"/>
    </source>
</evidence>
<dbReference type="EC" id="3.1.3.80" evidence="3"/>